<dbReference type="Proteomes" id="UP000253208">
    <property type="component" value="Unassembled WGS sequence"/>
</dbReference>
<gene>
    <name evidence="2" type="ORF">C4886_05310</name>
</gene>
<evidence type="ECO:0000313" key="2">
    <source>
        <dbReference type="EMBL" id="RCH44870.1"/>
    </source>
</evidence>
<feature type="domain" description="Phage-like element PBSX protein XkdF" evidence="1">
    <location>
        <begin position="23"/>
        <end position="143"/>
    </location>
</feature>
<name>A0A367G2L2_9FIRM</name>
<evidence type="ECO:0000259" key="1">
    <source>
        <dbReference type="Pfam" id="PF14550"/>
    </source>
</evidence>
<protein>
    <recommendedName>
        <fullName evidence="1">Phage-like element PBSX protein XkdF domain-containing protein</fullName>
    </recommendedName>
</protein>
<reference evidence="2 3" key="1">
    <citation type="submission" date="2018-02" db="EMBL/GenBank/DDBJ databases">
        <title>Complete genome sequencing of Faecalibacterium prausnitzii strains isolated from the human gut.</title>
        <authorList>
            <person name="Fitzgerald B.C."/>
            <person name="Shkoporov A.N."/>
            <person name="Ross P.R."/>
            <person name="Hill C."/>
        </authorList>
    </citation>
    <scope>NUCLEOTIDE SEQUENCE [LARGE SCALE GENOMIC DNA]</scope>
    <source>
        <strain evidence="2 3">APC942/31-1</strain>
    </source>
</reference>
<proteinExistence type="predicted"/>
<dbReference type="EMBL" id="PSQG01000006">
    <property type="protein sequence ID" value="RCH44870.1"/>
    <property type="molecule type" value="Genomic_DNA"/>
</dbReference>
<dbReference type="AlphaFoldDB" id="A0A367G2L2"/>
<sequence length="155" mass="17154">MQTFSDIIKSRAQPVEKKGRFKVQKVDEDKRLVFGWANVSVDVGGNEVVDLQEDMIDPETLEAAAYKFAELYRDGGEMHERTGTAVMVESVVLTEEKQAAMGLAAGTLPVGWWIGFRVTDDDVWEKVKSGEYSMFSIGGTAIREEVEDDDGAVAE</sequence>
<evidence type="ECO:0000313" key="3">
    <source>
        <dbReference type="Proteomes" id="UP000253208"/>
    </source>
</evidence>
<comment type="caution">
    <text evidence="2">The sequence shown here is derived from an EMBL/GenBank/DDBJ whole genome shotgun (WGS) entry which is preliminary data.</text>
</comment>
<dbReference type="Pfam" id="PF14550">
    <property type="entry name" value="Peptidase_S78_2"/>
    <property type="match status" value="1"/>
</dbReference>
<dbReference type="InterPro" id="IPR027924">
    <property type="entry name" value="XkdF"/>
</dbReference>
<dbReference type="RefSeq" id="WP_114001872.1">
    <property type="nucleotide sequence ID" value="NZ_PSQG01000006.1"/>
</dbReference>
<accession>A0A367G2L2</accession>
<organism evidence="2 3">
    <name type="scientific">Blautia obeum</name>
    <dbReference type="NCBI Taxonomy" id="40520"/>
    <lineage>
        <taxon>Bacteria</taxon>
        <taxon>Bacillati</taxon>
        <taxon>Bacillota</taxon>
        <taxon>Clostridia</taxon>
        <taxon>Lachnospirales</taxon>
        <taxon>Lachnospiraceae</taxon>
        <taxon>Blautia</taxon>
    </lineage>
</organism>